<evidence type="ECO:0000313" key="3">
    <source>
        <dbReference type="Proteomes" id="UP000664109"/>
    </source>
</evidence>
<accession>A0ABS2UN37</accession>
<evidence type="ECO:0000256" key="1">
    <source>
        <dbReference type="SAM" id="MobiDB-lite"/>
    </source>
</evidence>
<feature type="region of interest" description="Disordered" evidence="1">
    <location>
        <begin position="66"/>
        <end position="86"/>
    </location>
</feature>
<dbReference type="Proteomes" id="UP000664109">
    <property type="component" value="Unassembled WGS sequence"/>
</dbReference>
<name>A0ABS2UN37_9ACTN</name>
<gene>
    <name evidence="2" type="ORF">JE024_09510</name>
</gene>
<proteinExistence type="predicted"/>
<organism evidence="2 3">
    <name type="scientific">Streptomyces zhihengii</name>
    <dbReference type="NCBI Taxonomy" id="1818004"/>
    <lineage>
        <taxon>Bacteria</taxon>
        <taxon>Bacillati</taxon>
        <taxon>Actinomycetota</taxon>
        <taxon>Actinomycetes</taxon>
        <taxon>Kitasatosporales</taxon>
        <taxon>Streptomycetaceae</taxon>
        <taxon>Streptomyces</taxon>
    </lineage>
</organism>
<dbReference type="InterPro" id="IPR028037">
    <property type="entry name" value="Antitoxin_Rv0909/MT0933"/>
</dbReference>
<comment type="caution">
    <text evidence="2">The sequence shown here is derived from an EMBL/GenBank/DDBJ whole genome shotgun (WGS) entry which is preliminary data.</text>
</comment>
<keyword evidence="3" id="KW-1185">Reference proteome</keyword>
<dbReference type="RefSeq" id="WP_205373166.1">
    <property type="nucleotide sequence ID" value="NZ_JAFEJA010000001.1"/>
</dbReference>
<dbReference type="Pfam" id="PF14013">
    <property type="entry name" value="MT0933_antitox"/>
    <property type="match status" value="1"/>
</dbReference>
<dbReference type="EMBL" id="JAFEJA010000001">
    <property type="protein sequence ID" value="MBM9618961.1"/>
    <property type="molecule type" value="Genomic_DNA"/>
</dbReference>
<evidence type="ECO:0000313" key="2">
    <source>
        <dbReference type="EMBL" id="MBM9618961.1"/>
    </source>
</evidence>
<reference evidence="2 3" key="1">
    <citation type="journal article" date="2016" name="Arch. Microbiol.">
        <title>Streptomyces zhihengii sp. nov., isolated from rhizospheric soil of Psammosilene tunicoides.</title>
        <authorList>
            <person name="Huang M.J."/>
            <person name="Fei J.J."/>
            <person name="Salam N."/>
            <person name="Kim C.J."/>
            <person name="Hozzein W.N."/>
            <person name="Xiao M."/>
            <person name="Huang H.Q."/>
            <person name="Li W.J."/>
        </authorList>
    </citation>
    <scope>NUCLEOTIDE SEQUENCE [LARGE SCALE GENOMIC DNA]</scope>
    <source>
        <strain evidence="2 3">YIM T102</strain>
    </source>
</reference>
<sequence length="86" mass="8960">MGFLDTVKARLAPAGEKVADLARQHEGRIGHGLDKAARSVDHRTKGKYSERIETGAGKAKEALGRIAHPKDDGGEGGTPPPPPPAS</sequence>
<protein>
    <submittedName>
        <fullName evidence="2">Antitoxin</fullName>
    </submittedName>
</protein>